<accession>A0A2G5F488</accession>
<feature type="transmembrane region" description="Helical" evidence="1">
    <location>
        <begin position="145"/>
        <end position="166"/>
    </location>
</feature>
<evidence type="ECO:0008006" key="4">
    <source>
        <dbReference type="Google" id="ProtNLM"/>
    </source>
</evidence>
<evidence type="ECO:0000256" key="1">
    <source>
        <dbReference type="SAM" id="Phobius"/>
    </source>
</evidence>
<feature type="transmembrane region" description="Helical" evidence="1">
    <location>
        <begin position="58"/>
        <end position="79"/>
    </location>
</feature>
<feature type="transmembrane region" description="Helical" evidence="1">
    <location>
        <begin position="26"/>
        <end position="46"/>
    </location>
</feature>
<dbReference type="PANTHER" id="PTHR28026:SF9">
    <property type="entry name" value="2-HYDROXY-PALMITIC ACID DIOXYGENASE MPO1"/>
    <property type="match status" value="1"/>
</dbReference>
<gene>
    <name evidence="2" type="ORF">AQUCO_00200659v1</name>
</gene>
<evidence type="ECO:0000313" key="3">
    <source>
        <dbReference type="Proteomes" id="UP000230069"/>
    </source>
</evidence>
<dbReference type="Pfam" id="PF06127">
    <property type="entry name" value="Mpo1-like"/>
    <property type="match status" value="1"/>
</dbReference>
<dbReference type="InParanoid" id="A0A2G5F488"/>
<dbReference type="FunCoup" id="A0A2G5F488">
    <property type="interactions" value="59"/>
</dbReference>
<dbReference type="GO" id="GO:0005783">
    <property type="term" value="C:endoplasmic reticulum"/>
    <property type="evidence" value="ECO:0007669"/>
    <property type="project" value="TreeGrafter"/>
</dbReference>
<proteinExistence type="predicted"/>
<keyword evidence="1" id="KW-1133">Transmembrane helix</keyword>
<sequence>MGRSGLLDLEKQYALYGAHHRNPINYFLHLLLLWPTLFSALVLLYFTPTFSQLEFSPFGKNLSLNFGFFSALIYSLFYISLDKKAGSLAALLAFLSWVGGSLLASQLGYSLAWKVVLATQLFGLTGLVIGHVFERRATPVLENLIHVFVMELFFIFLEALQTFCGYEPYPGFNAKVQAKINAQIKEFHEPNQKKVS</sequence>
<reference evidence="2 3" key="1">
    <citation type="submission" date="2017-09" db="EMBL/GenBank/DDBJ databases">
        <title>WGS assembly of Aquilegia coerulea Goldsmith.</title>
        <authorList>
            <person name="Hodges S."/>
            <person name="Kramer E."/>
            <person name="Nordborg M."/>
            <person name="Tomkins J."/>
            <person name="Borevitz J."/>
            <person name="Derieg N."/>
            <person name="Yan J."/>
            <person name="Mihaltcheva S."/>
            <person name="Hayes R.D."/>
            <person name="Rokhsar D."/>
        </authorList>
    </citation>
    <scope>NUCLEOTIDE SEQUENCE [LARGE SCALE GENOMIC DNA]</scope>
    <source>
        <strain evidence="3">cv. Goldsmith</strain>
    </source>
</reference>
<dbReference type="GO" id="GO:0016020">
    <property type="term" value="C:membrane"/>
    <property type="evidence" value="ECO:0007669"/>
    <property type="project" value="GOC"/>
</dbReference>
<keyword evidence="3" id="KW-1185">Reference proteome</keyword>
<organism evidence="2 3">
    <name type="scientific">Aquilegia coerulea</name>
    <name type="common">Rocky mountain columbine</name>
    <dbReference type="NCBI Taxonomy" id="218851"/>
    <lineage>
        <taxon>Eukaryota</taxon>
        <taxon>Viridiplantae</taxon>
        <taxon>Streptophyta</taxon>
        <taxon>Embryophyta</taxon>
        <taxon>Tracheophyta</taxon>
        <taxon>Spermatophyta</taxon>
        <taxon>Magnoliopsida</taxon>
        <taxon>Ranunculales</taxon>
        <taxon>Ranunculaceae</taxon>
        <taxon>Thalictroideae</taxon>
        <taxon>Aquilegia</taxon>
    </lineage>
</organism>
<dbReference type="GO" id="GO:0046521">
    <property type="term" value="P:sphingoid catabolic process"/>
    <property type="evidence" value="ECO:0007669"/>
    <property type="project" value="TreeGrafter"/>
</dbReference>
<keyword evidence="1" id="KW-0812">Transmembrane</keyword>
<dbReference type="EMBL" id="KZ305019">
    <property type="protein sequence ID" value="PIA62789.1"/>
    <property type="molecule type" value="Genomic_DNA"/>
</dbReference>
<name>A0A2G5F488_AQUCA</name>
<keyword evidence="1" id="KW-0472">Membrane</keyword>
<evidence type="ECO:0000313" key="2">
    <source>
        <dbReference type="EMBL" id="PIA62789.1"/>
    </source>
</evidence>
<feature type="transmembrane region" description="Helical" evidence="1">
    <location>
        <begin position="111"/>
        <end position="133"/>
    </location>
</feature>
<dbReference type="AlphaFoldDB" id="A0A2G5F488"/>
<dbReference type="InterPro" id="IPR009305">
    <property type="entry name" value="Mpo1-like"/>
</dbReference>
<dbReference type="PANTHER" id="PTHR28026">
    <property type="entry name" value="DUF962 DOMAIN PROTEIN (AFU_ORTHOLOGUE AFUA_8G05310)"/>
    <property type="match status" value="1"/>
</dbReference>
<feature type="transmembrane region" description="Helical" evidence="1">
    <location>
        <begin position="85"/>
        <end position="104"/>
    </location>
</feature>
<dbReference type="Proteomes" id="UP000230069">
    <property type="component" value="Unassembled WGS sequence"/>
</dbReference>
<protein>
    <recommendedName>
        <fullName evidence="4">DUF962 domain-containing protein</fullName>
    </recommendedName>
</protein>
<dbReference type="OrthoDB" id="2124888at2759"/>